<organism evidence="2 3">
    <name type="scientific">Caerostris darwini</name>
    <dbReference type="NCBI Taxonomy" id="1538125"/>
    <lineage>
        <taxon>Eukaryota</taxon>
        <taxon>Metazoa</taxon>
        <taxon>Ecdysozoa</taxon>
        <taxon>Arthropoda</taxon>
        <taxon>Chelicerata</taxon>
        <taxon>Arachnida</taxon>
        <taxon>Araneae</taxon>
        <taxon>Araneomorphae</taxon>
        <taxon>Entelegynae</taxon>
        <taxon>Araneoidea</taxon>
        <taxon>Araneidae</taxon>
        <taxon>Caerostris</taxon>
    </lineage>
</organism>
<dbReference type="EMBL" id="BPLQ01006783">
    <property type="protein sequence ID" value="GIY25150.1"/>
    <property type="molecule type" value="Genomic_DNA"/>
</dbReference>
<keyword evidence="1" id="KW-0732">Signal</keyword>
<protein>
    <submittedName>
        <fullName evidence="2">Uncharacterized protein</fullName>
    </submittedName>
</protein>
<gene>
    <name evidence="2" type="ORF">CDAR_615321</name>
</gene>
<evidence type="ECO:0000313" key="2">
    <source>
        <dbReference type="EMBL" id="GIY25150.1"/>
    </source>
</evidence>
<dbReference type="Proteomes" id="UP001054837">
    <property type="component" value="Unassembled WGS sequence"/>
</dbReference>
<feature type="chain" id="PRO_5043697073" evidence="1">
    <location>
        <begin position="20"/>
        <end position="155"/>
    </location>
</feature>
<proteinExistence type="predicted"/>
<name>A0AAV4RUM9_9ARAC</name>
<evidence type="ECO:0000313" key="3">
    <source>
        <dbReference type="Proteomes" id="UP001054837"/>
    </source>
</evidence>
<feature type="signal peptide" evidence="1">
    <location>
        <begin position="1"/>
        <end position="19"/>
    </location>
</feature>
<accession>A0AAV4RUM9</accession>
<keyword evidence="3" id="KW-1185">Reference proteome</keyword>
<reference evidence="2 3" key="1">
    <citation type="submission" date="2021-06" db="EMBL/GenBank/DDBJ databases">
        <title>Caerostris darwini draft genome.</title>
        <authorList>
            <person name="Kono N."/>
            <person name="Arakawa K."/>
        </authorList>
    </citation>
    <scope>NUCLEOTIDE SEQUENCE [LARGE SCALE GENOMIC DNA]</scope>
</reference>
<dbReference type="AlphaFoldDB" id="A0AAV4RUM9"/>
<comment type="caution">
    <text evidence="2">The sequence shown here is derived from an EMBL/GenBank/DDBJ whole genome shotgun (WGS) entry which is preliminary data.</text>
</comment>
<evidence type="ECO:0000256" key="1">
    <source>
        <dbReference type="SAM" id="SignalP"/>
    </source>
</evidence>
<sequence>MQVPILLLFLRRVYFPVEGIDPPAHRCGSPQFGFEPSDSYSASHIVAKNNLSLVKRQLRHLLLQKKAKGAPITARARRLSSGKLKAEKISCCNKVCADLQKVVGPALCISPQRNQVIGDHAEMAGPLIKLPLQIVVFQHFTLTVVLFCMEKSSPP</sequence>